<dbReference type="InterPro" id="IPR016151">
    <property type="entry name" value="DNA_mismatch_repair_MutS_N"/>
</dbReference>
<keyword evidence="5" id="KW-0227">DNA damage</keyword>
<dbReference type="Pfam" id="PF01624">
    <property type="entry name" value="MutS_I"/>
    <property type="match status" value="1"/>
</dbReference>
<dbReference type="GO" id="GO:0006312">
    <property type="term" value="P:mitotic recombination"/>
    <property type="evidence" value="ECO:0007669"/>
    <property type="project" value="TreeGrafter"/>
</dbReference>
<feature type="compositionally biased region" description="Basic residues" evidence="13">
    <location>
        <begin position="339"/>
        <end position="351"/>
    </location>
</feature>
<dbReference type="PANTHER" id="PTHR11361:SF122">
    <property type="entry name" value="DNA MISMATCH REPAIR PROTEIN MSH3"/>
    <property type="match status" value="1"/>
</dbReference>
<dbReference type="GO" id="GO:0140664">
    <property type="term" value="F:ATP-dependent DNA damage sensor activity"/>
    <property type="evidence" value="ECO:0007669"/>
    <property type="project" value="InterPro"/>
</dbReference>
<dbReference type="SUPFAM" id="SSF55271">
    <property type="entry name" value="DNA repair protein MutS, domain I"/>
    <property type="match status" value="1"/>
</dbReference>
<evidence type="ECO:0000256" key="13">
    <source>
        <dbReference type="SAM" id="MobiDB-lite"/>
    </source>
</evidence>
<dbReference type="GO" id="GO:0006298">
    <property type="term" value="P:mismatch repair"/>
    <property type="evidence" value="ECO:0007669"/>
    <property type="project" value="InterPro"/>
</dbReference>
<dbReference type="InterPro" id="IPR036678">
    <property type="entry name" value="MutS_con_dom_sf"/>
</dbReference>
<accession>A0A9P4Q5S3</accession>
<comment type="similarity">
    <text evidence="2">Belongs to the DNA mismatch repair MutS family. MSH3 subfamily.</text>
</comment>
<dbReference type="InterPro" id="IPR007860">
    <property type="entry name" value="DNA_mmatch_repair_MutS_con_dom"/>
</dbReference>
<dbReference type="PROSITE" id="PS00486">
    <property type="entry name" value="DNA_MISMATCH_REPAIR_2"/>
    <property type="match status" value="1"/>
</dbReference>
<dbReference type="InterPro" id="IPR000432">
    <property type="entry name" value="DNA_mismatch_repair_MutS_C"/>
</dbReference>
<evidence type="ECO:0000256" key="12">
    <source>
        <dbReference type="ARBA" id="ARBA00073774"/>
    </source>
</evidence>
<organism evidence="15 16">
    <name type="scientific">Polychaeton citri CBS 116435</name>
    <dbReference type="NCBI Taxonomy" id="1314669"/>
    <lineage>
        <taxon>Eukaryota</taxon>
        <taxon>Fungi</taxon>
        <taxon>Dikarya</taxon>
        <taxon>Ascomycota</taxon>
        <taxon>Pezizomycotina</taxon>
        <taxon>Dothideomycetes</taxon>
        <taxon>Dothideomycetidae</taxon>
        <taxon>Capnodiales</taxon>
        <taxon>Capnodiaceae</taxon>
        <taxon>Polychaeton</taxon>
    </lineage>
</organism>
<reference evidence="15" key="1">
    <citation type="journal article" date="2020" name="Stud. Mycol.">
        <title>101 Dothideomycetes genomes: a test case for predicting lifestyles and emergence of pathogens.</title>
        <authorList>
            <person name="Haridas S."/>
            <person name="Albert R."/>
            <person name="Binder M."/>
            <person name="Bloem J."/>
            <person name="Labutti K."/>
            <person name="Salamov A."/>
            <person name="Andreopoulos B."/>
            <person name="Baker S."/>
            <person name="Barry K."/>
            <person name="Bills G."/>
            <person name="Bluhm B."/>
            <person name="Cannon C."/>
            <person name="Castanera R."/>
            <person name="Culley D."/>
            <person name="Daum C."/>
            <person name="Ezra D."/>
            <person name="Gonzalez J."/>
            <person name="Henrissat B."/>
            <person name="Kuo A."/>
            <person name="Liang C."/>
            <person name="Lipzen A."/>
            <person name="Lutzoni F."/>
            <person name="Magnuson J."/>
            <person name="Mondo S."/>
            <person name="Nolan M."/>
            <person name="Ohm R."/>
            <person name="Pangilinan J."/>
            <person name="Park H.-J."/>
            <person name="Ramirez L."/>
            <person name="Alfaro M."/>
            <person name="Sun H."/>
            <person name="Tritt A."/>
            <person name="Yoshinaga Y."/>
            <person name="Zwiers L.-H."/>
            <person name="Turgeon B."/>
            <person name="Goodwin S."/>
            <person name="Spatafora J."/>
            <person name="Crous P."/>
            <person name="Grigoriev I."/>
        </authorList>
    </citation>
    <scope>NUCLEOTIDE SEQUENCE</scope>
    <source>
        <strain evidence="15">CBS 116435</strain>
    </source>
</reference>
<evidence type="ECO:0000313" key="16">
    <source>
        <dbReference type="Proteomes" id="UP000799441"/>
    </source>
</evidence>
<dbReference type="EMBL" id="MU003801">
    <property type="protein sequence ID" value="KAF2720309.1"/>
    <property type="molecule type" value="Genomic_DNA"/>
</dbReference>
<evidence type="ECO:0000256" key="5">
    <source>
        <dbReference type="ARBA" id="ARBA00022763"/>
    </source>
</evidence>
<dbReference type="SMART" id="SM00533">
    <property type="entry name" value="MUTSd"/>
    <property type="match status" value="1"/>
</dbReference>
<evidence type="ECO:0000313" key="15">
    <source>
        <dbReference type="EMBL" id="KAF2720309.1"/>
    </source>
</evidence>
<evidence type="ECO:0000256" key="6">
    <source>
        <dbReference type="ARBA" id="ARBA00022840"/>
    </source>
</evidence>
<dbReference type="AlphaFoldDB" id="A0A9P4Q5S3"/>
<feature type="compositionally biased region" description="Basic and acidic residues" evidence="13">
    <location>
        <begin position="208"/>
        <end position="221"/>
    </location>
</feature>
<evidence type="ECO:0000259" key="14">
    <source>
        <dbReference type="PROSITE" id="PS00486"/>
    </source>
</evidence>
<keyword evidence="16" id="KW-1185">Reference proteome</keyword>
<dbReference type="Pfam" id="PF00488">
    <property type="entry name" value="MutS_V"/>
    <property type="match status" value="1"/>
</dbReference>
<sequence length="1266" mass="141332">MKLLTLNFLTCARKTCKSEPAAFPLHPKDAELEQFEIDINPLFLKSILPRLDWNALVTLSQELGLPNLPAVMPEPEALFAEDSEPSQTLKDLHLLLMETSIMSGQLAYFVEMAVSKQSPSHQSSQKTQKSISSFFTKKATDAKPTRPAPLQRNPPSTLEPDSLQRSGAGKDGDLFVSDDEEPPVDRRGKRSLKRALTEEDEEDGEALPDPKKLKETVHDLYLEGGGNGEDGLNARRSSEPTTKDEPIHKKHRMTDRTSKYMFSSSSTAPLEGEAGDIDDETTRKQKERLHLKFVKRLGRPDSIAEIKRRNRFISEETQAEEEEVEEDEDEVESAPAARGRGKKGVAAKKGKDKLTPMETQVLDIKRKNPDTLLVVEVGYKFRFFGDDARVAARELSIVCIPGKYRFDEHPSEAHINRFASASIPVHRLHVHVKRLVSAGHKVGVVRQLETAALKAAGDNRNKAFERGLTNLYTKGTYIDDQEGLETPIAAPQGGAPATGHLLCLTETFPKGWGTDEKVHIGLVAVQPATGDIIYDDFEDSWMRGELETRLLHIAPCEFLIVGEVSKATEKLVKHLSGSKTNVFGDRVRVERAEKPKTMAAQAYSHITRFYADKVASKSVKPSQIESSQETGTVLDKVHRLSENATICLSAMITHLSDYGLQHVFDLTKYFQSFSARSHMLLNGNTLTSLEIYRNQTDYTERGSLFWTIDRTQTKFGQRLLRKWVGRPLLDRTQLDQRITAVEELRDSQQAVATDRIKHLLGKVRGDLERSLIRIYYKKCTRPELLTVLQTLQIIAQEYAHVSEASDTSFRSQLLTDAITSLPKIADDVVQYLERINTEAARTDDKYDFFRDEHETEDITNHKAGIAAVEDDLDQFRAVAADKIKKKKVDYVTVAGIEYLIELENTNLKNVPASWAKISGTKKVSRYHAPEVVKYIRERDQNKEALANACDMAFNELLAEISSKYQSFRDCIQSLALLDCLLSLADIASQPGYCKPEFTDSIGIDIEAGRHPMVEQILLDSFVPNDIHLSSEATRALLITGPNMGGKSSYVRSVALIAIMAQIGSYVPAGSARLGLLDAVFTRMGAFDNMLKGESTFMVELSETSDIIKQATPKSLIILDELGRGTSTHDGVAIAQAVLHYVINKLQSQLLFITHYQTLAQMVDQFNGELKNVHMKFNEQENKHGEQDVTFLYEVGDGVAHRSYGLNVARLAGLPKSLLDEAKTRSSGMEFDEGKKRLKYLSTAVTKIIKSGESSALEHLVAGIEQM</sequence>
<dbReference type="Pfam" id="PF05188">
    <property type="entry name" value="MutS_II"/>
    <property type="match status" value="1"/>
</dbReference>
<gene>
    <name evidence="15" type="ORF">K431DRAFT_313491</name>
</gene>
<feature type="compositionally biased region" description="Basic and acidic residues" evidence="13">
    <location>
        <begin position="232"/>
        <end position="247"/>
    </location>
</feature>
<dbReference type="InterPro" id="IPR027417">
    <property type="entry name" value="P-loop_NTPase"/>
</dbReference>
<feature type="region of interest" description="Disordered" evidence="13">
    <location>
        <begin position="136"/>
        <end position="276"/>
    </location>
</feature>
<comment type="caution">
    <text evidence="15">The sequence shown here is derived from an EMBL/GenBank/DDBJ whole genome shotgun (WGS) entry which is preliminary data.</text>
</comment>
<dbReference type="GO" id="GO:0030983">
    <property type="term" value="F:mismatched DNA binding"/>
    <property type="evidence" value="ECO:0007669"/>
    <property type="project" value="UniProtKB-UniRule"/>
</dbReference>
<dbReference type="NCBIfam" id="NF003810">
    <property type="entry name" value="PRK05399.1"/>
    <property type="match status" value="1"/>
</dbReference>
<evidence type="ECO:0000256" key="10">
    <source>
        <dbReference type="ARBA" id="ARBA00025902"/>
    </source>
</evidence>
<dbReference type="SMART" id="SM00534">
    <property type="entry name" value="MUTSac"/>
    <property type="match status" value="1"/>
</dbReference>
<feature type="region of interest" description="Disordered" evidence="13">
    <location>
        <begin position="316"/>
        <end position="352"/>
    </location>
</feature>
<evidence type="ECO:0000256" key="2">
    <source>
        <dbReference type="ARBA" id="ARBA00007094"/>
    </source>
</evidence>
<evidence type="ECO:0000256" key="11">
    <source>
        <dbReference type="ARBA" id="ARBA00029792"/>
    </source>
</evidence>
<dbReference type="InterPro" id="IPR036187">
    <property type="entry name" value="DNA_mismatch_repair_MutS_sf"/>
</dbReference>
<evidence type="ECO:0000256" key="9">
    <source>
        <dbReference type="ARBA" id="ARBA00023242"/>
    </source>
</evidence>
<dbReference type="Gene3D" id="3.30.420.110">
    <property type="entry name" value="MutS, connector domain"/>
    <property type="match status" value="1"/>
</dbReference>
<keyword evidence="7" id="KW-0238">DNA-binding</keyword>
<dbReference type="Gene3D" id="3.40.1170.10">
    <property type="entry name" value="DNA repair protein MutS, domain I"/>
    <property type="match status" value="1"/>
</dbReference>
<evidence type="ECO:0000256" key="7">
    <source>
        <dbReference type="ARBA" id="ARBA00023125"/>
    </source>
</evidence>
<dbReference type="Gene3D" id="2.20.25.10">
    <property type="match status" value="1"/>
</dbReference>
<comment type="subunit">
    <text evidence="10">Heterodimer consisting of MSH2-MSH3 (MutS beta). Forms a ternary complex with MutL alpha (MLH1-PMS1).</text>
</comment>
<dbReference type="SUPFAM" id="SSF52540">
    <property type="entry name" value="P-loop containing nucleoside triphosphate hydrolases"/>
    <property type="match status" value="1"/>
</dbReference>
<dbReference type="Proteomes" id="UP000799441">
    <property type="component" value="Unassembled WGS sequence"/>
</dbReference>
<keyword evidence="8" id="KW-0234">DNA repair</keyword>
<dbReference type="FunFam" id="3.30.420.110:FF:000008">
    <property type="entry name" value="DNA mismatch repair protein"/>
    <property type="match status" value="1"/>
</dbReference>
<dbReference type="OrthoDB" id="121051at2759"/>
<dbReference type="SUPFAM" id="SSF48334">
    <property type="entry name" value="DNA repair protein MutS, domain III"/>
    <property type="match status" value="1"/>
</dbReference>
<dbReference type="GO" id="GO:0005524">
    <property type="term" value="F:ATP binding"/>
    <property type="evidence" value="ECO:0007669"/>
    <property type="project" value="UniProtKB-UniRule"/>
</dbReference>
<keyword evidence="9" id="KW-0539">Nucleus</keyword>
<keyword evidence="4" id="KW-0547">Nucleotide-binding</keyword>
<dbReference type="GO" id="GO:0005634">
    <property type="term" value="C:nucleus"/>
    <property type="evidence" value="ECO:0007669"/>
    <property type="project" value="UniProtKB-SubCell"/>
</dbReference>
<dbReference type="Gene3D" id="3.40.50.300">
    <property type="entry name" value="P-loop containing nucleotide triphosphate hydrolases"/>
    <property type="match status" value="1"/>
</dbReference>
<name>A0A9P4Q5S3_9PEZI</name>
<protein>
    <recommendedName>
        <fullName evidence="3 12">DNA mismatch repair protein MSH3</fullName>
    </recommendedName>
    <alternativeName>
        <fullName evidence="3 12">DNA mismatch repair protein MSH3</fullName>
    </alternativeName>
    <alternativeName>
        <fullName evidence="11">MutS protein homolog 3</fullName>
    </alternativeName>
</protein>
<keyword evidence="6" id="KW-0067">ATP-binding</keyword>
<evidence type="ECO:0000256" key="8">
    <source>
        <dbReference type="ARBA" id="ARBA00023204"/>
    </source>
</evidence>
<evidence type="ECO:0000256" key="3">
    <source>
        <dbReference type="ARBA" id="ARBA00022151"/>
    </source>
</evidence>
<dbReference type="Pfam" id="PF05192">
    <property type="entry name" value="MutS_III"/>
    <property type="match status" value="1"/>
</dbReference>
<dbReference type="InterPro" id="IPR007695">
    <property type="entry name" value="DNA_mismatch_repair_MutS-lik_N"/>
</dbReference>
<feature type="domain" description="DNA mismatch repair proteins mutS family" evidence="14">
    <location>
        <begin position="1114"/>
        <end position="1130"/>
    </location>
</feature>
<dbReference type="Gene3D" id="1.10.1420.10">
    <property type="match status" value="2"/>
</dbReference>
<dbReference type="FunFam" id="1.10.1420.10:FF:000004">
    <property type="entry name" value="DNA mismatch repair protein Msh3"/>
    <property type="match status" value="1"/>
</dbReference>
<comment type="subcellular location">
    <subcellularLocation>
        <location evidence="1">Nucleus</location>
    </subcellularLocation>
</comment>
<dbReference type="FunFam" id="3.40.50.300:FF:000870">
    <property type="entry name" value="MutS protein homolog 4"/>
    <property type="match status" value="1"/>
</dbReference>
<feature type="compositionally biased region" description="Acidic residues" evidence="13">
    <location>
        <begin position="317"/>
        <end position="332"/>
    </location>
</feature>
<evidence type="ECO:0000256" key="1">
    <source>
        <dbReference type="ARBA" id="ARBA00004123"/>
    </source>
</evidence>
<evidence type="ECO:0000256" key="4">
    <source>
        <dbReference type="ARBA" id="ARBA00022741"/>
    </source>
</evidence>
<dbReference type="FunFam" id="3.40.1170.10:FF:000006">
    <property type="entry name" value="DNA mismatch repair protein"/>
    <property type="match status" value="1"/>
</dbReference>
<dbReference type="InterPro" id="IPR045076">
    <property type="entry name" value="MutS"/>
</dbReference>
<dbReference type="InterPro" id="IPR007696">
    <property type="entry name" value="DNA_mismatch_repair_MutS_core"/>
</dbReference>
<dbReference type="PANTHER" id="PTHR11361">
    <property type="entry name" value="DNA MISMATCH REPAIR PROTEIN MUTS FAMILY MEMBER"/>
    <property type="match status" value="1"/>
</dbReference>
<proteinExistence type="inferred from homology"/>